<feature type="transmembrane region" description="Helical" evidence="1">
    <location>
        <begin position="45"/>
        <end position="70"/>
    </location>
</feature>
<accession>A0A553UIF8</accession>
<reference evidence="2 3" key="2">
    <citation type="submission" date="2019-07" db="EMBL/GenBank/DDBJ databases">
        <title>Helicobacter labacensis sp. nov., Helicobacter mehlei sp. nov. and Helicobacter vulpis sp. nov., isolated from gastric mucosa of red fox (Vulpis vulpis).</title>
        <authorList>
            <person name="Kusar D."/>
            <person name="Gruntar I."/>
            <person name="Pate M."/>
            <person name="Zajc U."/>
            <person name="Ocepek M."/>
        </authorList>
    </citation>
    <scope>NUCLEOTIDE SEQUENCE [LARGE SCALE GENOMIC DNA]</scope>
    <source>
        <strain evidence="2 3">L8b</strain>
    </source>
</reference>
<keyword evidence="3" id="KW-1185">Reference proteome</keyword>
<dbReference type="Proteomes" id="UP000319322">
    <property type="component" value="Unassembled WGS sequence"/>
</dbReference>
<name>A0A553UIF8_9HELI</name>
<evidence type="ECO:0000313" key="2">
    <source>
        <dbReference type="EMBL" id="TSA79821.1"/>
    </source>
</evidence>
<feature type="transmembrane region" description="Helical" evidence="1">
    <location>
        <begin position="130"/>
        <end position="150"/>
    </location>
</feature>
<proteinExistence type="predicted"/>
<feature type="transmembrane region" description="Helical" evidence="1">
    <location>
        <begin position="21"/>
        <end position="39"/>
    </location>
</feature>
<organism evidence="2 3">
    <name type="scientific">Helicobacter mehlei</name>
    <dbReference type="NCBI Taxonomy" id="2316080"/>
    <lineage>
        <taxon>Bacteria</taxon>
        <taxon>Pseudomonadati</taxon>
        <taxon>Campylobacterota</taxon>
        <taxon>Epsilonproteobacteria</taxon>
        <taxon>Campylobacterales</taxon>
        <taxon>Helicobacteraceae</taxon>
        <taxon>Helicobacter</taxon>
    </lineage>
</organism>
<keyword evidence="1" id="KW-0472">Membrane</keyword>
<gene>
    <name evidence="2" type="ORF">FNE76_07750</name>
</gene>
<evidence type="ECO:0000313" key="3">
    <source>
        <dbReference type="Proteomes" id="UP000319322"/>
    </source>
</evidence>
<sequence>MGEVGINKITDLMGKVVLDKYFWLMWLMPIVASGFSVSVQARGELFAQILLVAFYGFAFFYVFYFLLTFIPSHKITNILKGTLCLISLVLTGIDFFSAYYLHTGFTPALVGTLLATNLRETQEFMHAMLLPHWGFVCAYVLACGGFLGFVRGGGGGKILAPNFRFGVLLAVFGCLGGKTGRPIY</sequence>
<feature type="transmembrane region" description="Helical" evidence="1">
    <location>
        <begin position="82"/>
        <end position="101"/>
    </location>
</feature>
<keyword evidence="1" id="KW-1133">Transmembrane helix</keyword>
<evidence type="ECO:0000256" key="1">
    <source>
        <dbReference type="SAM" id="Phobius"/>
    </source>
</evidence>
<comment type="caution">
    <text evidence="2">The sequence shown here is derived from an EMBL/GenBank/DDBJ whole genome shotgun (WGS) entry which is preliminary data.</text>
</comment>
<reference evidence="3" key="1">
    <citation type="submission" date="2019-07" db="EMBL/GenBank/DDBJ databases">
        <title>Helicobacter labacensis sp. nov., Helicobacter mehlei sp. nov. and Helicobacter vulpis sp. nov., isolated from gastric mucosa of red fox (Vulpis vulpis).</title>
        <authorList>
            <person name="Papic B."/>
        </authorList>
    </citation>
    <scope>NUCLEOTIDE SEQUENCE [LARGE SCALE GENOMIC DNA]</scope>
    <source>
        <strain evidence="3">L8b</strain>
    </source>
</reference>
<dbReference type="AlphaFoldDB" id="A0A553UIF8"/>
<keyword evidence="1" id="KW-0812">Transmembrane</keyword>
<dbReference type="RefSeq" id="WP_143928482.1">
    <property type="nucleotide sequence ID" value="NZ_VKGC01000033.1"/>
</dbReference>
<reference evidence="2 3" key="3">
    <citation type="submission" date="2019-07" db="EMBL/GenBank/DDBJ databases">
        <authorList>
            <person name="Papic B."/>
        </authorList>
    </citation>
    <scope>NUCLEOTIDE SEQUENCE [LARGE SCALE GENOMIC DNA]</scope>
    <source>
        <strain evidence="2 3">L8b</strain>
    </source>
</reference>
<protein>
    <submittedName>
        <fullName evidence="2">Uncharacterized protein</fullName>
    </submittedName>
</protein>
<dbReference type="EMBL" id="VKGC01000033">
    <property type="protein sequence ID" value="TSA79821.1"/>
    <property type="molecule type" value="Genomic_DNA"/>
</dbReference>